<feature type="region of interest" description="Disordered" evidence="1">
    <location>
        <begin position="1"/>
        <end position="45"/>
    </location>
</feature>
<organism evidence="2 3">
    <name type="scientific">Dovyalis caffra</name>
    <dbReference type="NCBI Taxonomy" id="77055"/>
    <lineage>
        <taxon>Eukaryota</taxon>
        <taxon>Viridiplantae</taxon>
        <taxon>Streptophyta</taxon>
        <taxon>Embryophyta</taxon>
        <taxon>Tracheophyta</taxon>
        <taxon>Spermatophyta</taxon>
        <taxon>Magnoliopsida</taxon>
        <taxon>eudicotyledons</taxon>
        <taxon>Gunneridae</taxon>
        <taxon>Pentapetalae</taxon>
        <taxon>rosids</taxon>
        <taxon>fabids</taxon>
        <taxon>Malpighiales</taxon>
        <taxon>Salicaceae</taxon>
        <taxon>Flacourtieae</taxon>
        <taxon>Dovyalis</taxon>
    </lineage>
</organism>
<evidence type="ECO:0000313" key="2">
    <source>
        <dbReference type="EMBL" id="CAK7335814.1"/>
    </source>
</evidence>
<feature type="compositionally biased region" description="Basic and acidic residues" evidence="1">
    <location>
        <begin position="25"/>
        <end position="45"/>
    </location>
</feature>
<name>A0AAV1RKR8_9ROSI</name>
<accession>A0AAV1RKR8</accession>
<protein>
    <submittedName>
        <fullName evidence="2">Uncharacterized protein</fullName>
    </submittedName>
</protein>
<sequence>MDLSPREGGERVASVEPFAGPVWSENDRWRDGEKERNEEEKREERRNFLGEKCYEESEEKIGHTKWQRRRIRVPPSRRREVERELKPLILGENDSFKSWTRSTQVFMLSPVPNPSIDSRMFARKGFDYFINAEEPGIETARGLTCSGLKFGCIEISDDKKKKKEKKKKNNRIASFSM</sequence>
<evidence type="ECO:0000313" key="3">
    <source>
        <dbReference type="Proteomes" id="UP001314170"/>
    </source>
</evidence>
<dbReference type="EMBL" id="CAWUPB010000994">
    <property type="protein sequence ID" value="CAK7335814.1"/>
    <property type="molecule type" value="Genomic_DNA"/>
</dbReference>
<reference evidence="2 3" key="1">
    <citation type="submission" date="2024-01" db="EMBL/GenBank/DDBJ databases">
        <authorList>
            <person name="Waweru B."/>
        </authorList>
    </citation>
    <scope>NUCLEOTIDE SEQUENCE [LARGE SCALE GENOMIC DNA]</scope>
</reference>
<evidence type="ECO:0000256" key="1">
    <source>
        <dbReference type="SAM" id="MobiDB-lite"/>
    </source>
</evidence>
<feature type="compositionally biased region" description="Basic and acidic residues" evidence="1">
    <location>
        <begin position="1"/>
        <end position="10"/>
    </location>
</feature>
<dbReference type="Proteomes" id="UP001314170">
    <property type="component" value="Unassembled WGS sequence"/>
</dbReference>
<dbReference type="AlphaFoldDB" id="A0AAV1RKR8"/>
<gene>
    <name evidence="2" type="ORF">DCAF_LOCUS10817</name>
</gene>
<proteinExistence type="predicted"/>
<keyword evidence="3" id="KW-1185">Reference proteome</keyword>
<comment type="caution">
    <text evidence="2">The sequence shown here is derived from an EMBL/GenBank/DDBJ whole genome shotgun (WGS) entry which is preliminary data.</text>
</comment>